<sequence>MNKNHNQAKIIIPLCEKCLNNQDKICEKCNKKYAVGLINKTDIRCMRAICEAISNFENINIVIYKIIACSETFLILCSKASKSKLIGNKGIIAKKIAHKIKHNISIIAIPSAQTNENFLNFFKQIFGEQAVDAQITPQTIKITLSEDLQSKYLVKNEYLLKELGRALKLAEIKQKLVVLNIKSTPATQ</sequence>
<proteinExistence type="predicted"/>
<evidence type="ECO:0000313" key="11">
    <source>
        <dbReference type="Proteomes" id="UP000229789"/>
    </source>
</evidence>
<dbReference type="EMBL" id="PFSX01000025">
    <property type="protein sequence ID" value="PJC01540.1"/>
    <property type="molecule type" value="Genomic_DNA"/>
</dbReference>
<dbReference type="Proteomes" id="UP000231449">
    <property type="component" value="Unassembled WGS sequence"/>
</dbReference>
<accession>A0A2H9M3Z7</accession>
<dbReference type="Proteomes" id="UP000228874">
    <property type="component" value="Unassembled WGS sequence"/>
</dbReference>
<dbReference type="EMBL" id="PFFF01000003">
    <property type="protein sequence ID" value="PIV89903.1"/>
    <property type="molecule type" value="Genomic_DNA"/>
</dbReference>
<evidence type="ECO:0000313" key="10">
    <source>
        <dbReference type="Proteomes" id="UP000228888"/>
    </source>
</evidence>
<dbReference type="AlphaFoldDB" id="A0A2G9LJC6"/>
<evidence type="ECO:0000313" key="8">
    <source>
        <dbReference type="EMBL" id="PJC01540.1"/>
    </source>
</evidence>
<protein>
    <recommendedName>
        <fullName evidence="12">KH domain-containing protein</fullName>
    </recommendedName>
</protein>
<dbReference type="EMBL" id="PCUF01000011">
    <property type="protein sequence ID" value="PIN66639.1"/>
    <property type="molecule type" value="Genomic_DNA"/>
</dbReference>
<accession>A0A2H9RD87</accession>
<dbReference type="Proteomes" id="UP000228989">
    <property type="component" value="Unassembled WGS sequence"/>
</dbReference>
<dbReference type="Proteomes" id="UP000230713">
    <property type="component" value="Unassembled WGS sequence"/>
</dbReference>
<evidence type="ECO:0000313" key="9">
    <source>
        <dbReference type="Proteomes" id="UP000228874"/>
    </source>
</evidence>
<comment type="caution">
    <text evidence="1">The sequence shown here is derived from an EMBL/GenBank/DDBJ whole genome shotgun (WGS) entry which is preliminary data.</text>
</comment>
<evidence type="ECO:0000313" key="4">
    <source>
        <dbReference type="EMBL" id="PIV89903.1"/>
    </source>
</evidence>
<accession>A0A2H9N2K1</accession>
<accession>A0A2H9P842</accession>
<dbReference type="EMBL" id="PETW01000021">
    <property type="protein sequence ID" value="PIV46489.1"/>
    <property type="molecule type" value="Genomic_DNA"/>
</dbReference>
<evidence type="ECO:0000313" key="2">
    <source>
        <dbReference type="EMBL" id="PIV13838.1"/>
    </source>
</evidence>
<evidence type="ECO:0000313" key="3">
    <source>
        <dbReference type="EMBL" id="PIV46489.1"/>
    </source>
</evidence>
<dbReference type="EMBL" id="PFIH01000026">
    <property type="protein sequence ID" value="PIX28128.1"/>
    <property type="molecule type" value="Genomic_DNA"/>
</dbReference>
<evidence type="ECO:0000313" key="7">
    <source>
        <dbReference type="EMBL" id="PJB03758.1"/>
    </source>
</evidence>
<dbReference type="EMBL" id="PEUT01000020">
    <property type="protein sequence ID" value="PIV13838.1"/>
    <property type="molecule type" value="Genomic_DNA"/>
</dbReference>
<evidence type="ECO:0000313" key="1">
    <source>
        <dbReference type="EMBL" id="PIN66639.1"/>
    </source>
</evidence>
<evidence type="ECO:0000313" key="6">
    <source>
        <dbReference type="EMBL" id="PIY99647.1"/>
    </source>
</evidence>
<dbReference type="EMBL" id="PFUW01000032">
    <property type="protein sequence ID" value="PJB03758.1"/>
    <property type="molecule type" value="Genomic_DNA"/>
</dbReference>
<dbReference type="Proteomes" id="UP000229789">
    <property type="component" value="Unassembled WGS sequence"/>
</dbReference>
<accession>A0A2H9M874</accession>
<evidence type="ECO:0008006" key="12">
    <source>
        <dbReference type="Google" id="ProtNLM"/>
    </source>
</evidence>
<reference evidence="1 11" key="2">
    <citation type="submission" date="2017-09" db="EMBL/GenBank/DDBJ databases">
        <title>Depth-based differentiation of microbial function through sediment-hosted aquifers and enrichment of novel symbionts in the deep terrestrial subsurface.</title>
        <authorList>
            <person name="Probst A.J."/>
            <person name="Ladd B."/>
            <person name="Jarett J.K."/>
            <person name="Geller-Mcgrath D.E."/>
            <person name="Sieber C.M."/>
            <person name="Emerson J.B."/>
            <person name="Anantharaman K."/>
            <person name="Thomas B.C."/>
            <person name="Malmstrom R."/>
            <person name="Stieglmeier M."/>
            <person name="Klingl A."/>
            <person name="Woyke T."/>
            <person name="Ryan C.M."/>
            <person name="Banfield J.F."/>
        </authorList>
    </citation>
    <scope>NUCLEOTIDE SEQUENCE [LARGE SCALE GENOMIC DNA]</scope>
    <source>
        <strain evidence="3">CG02_land_8_20_14_3_00_31_209</strain>
        <strain evidence="2">CG03_land_8_20_14_0_80_31_114</strain>
        <strain evidence="4">CG17_big_fil_post_rev_8_21_14_2_50_31_73</strain>
        <strain evidence="1">CG18_big_fil_WC_8_21_14_2_50_31_19</strain>
        <strain evidence="6">CG_4_10_14_0_8_um_filter_31_133</strain>
        <strain evidence="5">CG_4_8_14_3_um_filter</strain>
        <strain evidence="8">CG_4_9_14_0_8_um_filter_31_21</strain>
        <strain evidence="7">CG_4_9_14_3_um_filter_31_125</strain>
    </source>
</reference>
<gene>
    <name evidence="8" type="ORF">CO072_00905</name>
    <name evidence="7" type="ORF">CO124_01880</name>
    <name evidence="3" type="ORF">COS22_01065</name>
    <name evidence="2" type="ORF">COS45_00770</name>
    <name evidence="4" type="ORF">COW47_00230</name>
    <name evidence="1" type="ORF">COW69_01130</name>
    <name evidence="6" type="ORF">COY63_02495</name>
    <name evidence="5" type="ORF">COZ66_01135</name>
</gene>
<reference evidence="9 10" key="1">
    <citation type="submission" date="2017-09" db="EMBL/GenBank/DDBJ databases">
        <title>Depth-based differentiation of microbial function through sediment-hosted aquifers and enrichment of novel symbionts in the deep terrestrial subsurface.</title>
        <authorList>
            <person name="Probst A.J."/>
            <person name="Ladd B."/>
            <person name="Jarett J.K."/>
            <person name="Geller-Mcgrath D.E."/>
            <person name="Sieber C.M.K."/>
            <person name="Emerson J.B."/>
            <person name="Anantharaman K."/>
            <person name="Thomas B.C."/>
            <person name="Malmstrom R."/>
            <person name="Stieglmeier M."/>
            <person name="Klingl A."/>
            <person name="Woyke T."/>
            <person name="Ryan C.M."/>
            <person name="Banfield J.F."/>
        </authorList>
    </citation>
    <scope>NUCLEOTIDE SEQUENCE [LARGE SCALE GENOMIC DNA]</scope>
</reference>
<dbReference type="EMBL" id="PFMG01000066">
    <property type="protein sequence ID" value="PIY99647.1"/>
    <property type="molecule type" value="Genomic_DNA"/>
</dbReference>
<organism evidence="1 11">
    <name type="scientific">Huberarchaeum crystalense</name>
    <dbReference type="NCBI Taxonomy" id="2014257"/>
    <lineage>
        <taxon>Archaea</taxon>
        <taxon>Candidatus Huberarchaeota</taxon>
        <taxon>Candidatus Huberarchaeia</taxon>
        <taxon>Candidatus Huberarchaeales</taxon>
        <taxon>Candidatus Huberarchaeaceae</taxon>
        <taxon>Candidatus Huberarchaeum</taxon>
    </lineage>
</organism>
<dbReference type="Proteomes" id="UP000231232">
    <property type="component" value="Unassembled WGS sequence"/>
</dbReference>
<accession>A0A2G9LJC6</accession>
<dbReference type="Proteomes" id="UP000228888">
    <property type="component" value="Unassembled WGS sequence"/>
</dbReference>
<name>A0A2G9LJC6_HUBC1</name>
<accession>A0A2H9QS90</accession>
<dbReference type="Proteomes" id="UP000230477">
    <property type="component" value="Unassembled WGS sequence"/>
</dbReference>
<evidence type="ECO:0000313" key="5">
    <source>
        <dbReference type="EMBL" id="PIX28128.1"/>
    </source>
</evidence>
<accession>A0A2H9MPC7</accession>